<dbReference type="Ensembl" id="ENSGMOT00000034414.1">
    <property type="protein sequence ID" value="ENSGMOP00000047231.1"/>
    <property type="gene ID" value="ENSGMOG00000027911.1"/>
</dbReference>
<dbReference type="AlphaFoldDB" id="A0A8C5BGN3"/>
<sequence length="92" mass="10539">MPTPLAMALAVIGRTQRSVYNSVIEIGPRGVDHGHDAHKAEVVRGEVHLLSVEGEVLWKLLVWEVVVAEAWRYEEEEGVERSRIRYRNSELY</sequence>
<accession>A0A8C5BGN3</accession>
<reference evidence="1" key="1">
    <citation type="submission" date="2025-08" db="UniProtKB">
        <authorList>
            <consortium name="Ensembl"/>
        </authorList>
    </citation>
    <scope>IDENTIFICATION</scope>
</reference>
<proteinExistence type="predicted"/>
<protein>
    <submittedName>
        <fullName evidence="1">Uncharacterized protein</fullName>
    </submittedName>
</protein>
<organism evidence="1 2">
    <name type="scientific">Gadus morhua</name>
    <name type="common">Atlantic cod</name>
    <dbReference type="NCBI Taxonomy" id="8049"/>
    <lineage>
        <taxon>Eukaryota</taxon>
        <taxon>Metazoa</taxon>
        <taxon>Chordata</taxon>
        <taxon>Craniata</taxon>
        <taxon>Vertebrata</taxon>
        <taxon>Euteleostomi</taxon>
        <taxon>Actinopterygii</taxon>
        <taxon>Neopterygii</taxon>
        <taxon>Teleostei</taxon>
        <taxon>Neoteleostei</taxon>
        <taxon>Acanthomorphata</taxon>
        <taxon>Zeiogadaria</taxon>
        <taxon>Gadariae</taxon>
        <taxon>Gadiformes</taxon>
        <taxon>Gadoidei</taxon>
        <taxon>Gadidae</taxon>
        <taxon>Gadus</taxon>
    </lineage>
</organism>
<evidence type="ECO:0000313" key="2">
    <source>
        <dbReference type="Proteomes" id="UP000694546"/>
    </source>
</evidence>
<dbReference type="Proteomes" id="UP000694546">
    <property type="component" value="Chromosome 7"/>
</dbReference>
<keyword evidence="2" id="KW-1185">Reference proteome</keyword>
<evidence type="ECO:0000313" key="1">
    <source>
        <dbReference type="Ensembl" id="ENSGMOP00000047231.1"/>
    </source>
</evidence>
<name>A0A8C5BGN3_GADMO</name>
<reference evidence="1" key="2">
    <citation type="submission" date="2025-09" db="UniProtKB">
        <authorList>
            <consortium name="Ensembl"/>
        </authorList>
    </citation>
    <scope>IDENTIFICATION</scope>
</reference>